<proteinExistence type="predicted"/>
<comment type="caution">
    <text evidence="2">The sequence shown here is derived from an EMBL/GenBank/DDBJ whole genome shotgun (WGS) entry which is preliminary data.</text>
</comment>
<accession>A0ABU6QG46</accession>
<gene>
    <name evidence="2" type="ORF">PIB30_046727</name>
</gene>
<dbReference type="Proteomes" id="UP001341840">
    <property type="component" value="Unassembled WGS sequence"/>
</dbReference>
<evidence type="ECO:0000256" key="1">
    <source>
        <dbReference type="SAM" id="MobiDB-lite"/>
    </source>
</evidence>
<keyword evidence="3" id="KW-1185">Reference proteome</keyword>
<reference evidence="2 3" key="1">
    <citation type="journal article" date="2023" name="Plants (Basel)">
        <title>Bridging the Gap: Combining Genomics and Transcriptomics Approaches to Understand Stylosanthes scabra, an Orphan Legume from the Brazilian Caatinga.</title>
        <authorList>
            <person name="Ferreira-Neto J.R.C."/>
            <person name="da Silva M.D."/>
            <person name="Binneck E."/>
            <person name="de Melo N.F."/>
            <person name="da Silva R.H."/>
            <person name="de Melo A.L.T.M."/>
            <person name="Pandolfi V."/>
            <person name="Bustamante F.O."/>
            <person name="Brasileiro-Vidal A.C."/>
            <person name="Benko-Iseppon A.M."/>
        </authorList>
    </citation>
    <scope>NUCLEOTIDE SEQUENCE [LARGE SCALE GENOMIC DNA]</scope>
    <source>
        <tissue evidence="2">Leaves</tissue>
    </source>
</reference>
<sequence length="175" mass="20105">MKKVKKEEDKPKQGSRVAPPPPKNKEKKEGLKPAKKKKKHEEVKSRKKKHKEDKDEERIALKCSSFGNLLGKLKKIGKAFRNNQKMDAHLVKDHSKWKELTPRGCVRNFALTPELRVQQRAKGPLSMIKIADTLYPSSFSLLLSFKHSHSLFFPKPIFLYLPFALSPSSFITTTK</sequence>
<feature type="compositionally biased region" description="Basic and acidic residues" evidence="1">
    <location>
        <begin position="23"/>
        <end position="32"/>
    </location>
</feature>
<evidence type="ECO:0000313" key="3">
    <source>
        <dbReference type="Proteomes" id="UP001341840"/>
    </source>
</evidence>
<dbReference type="EMBL" id="JASCZI010000294">
    <property type="protein sequence ID" value="MED6110843.1"/>
    <property type="molecule type" value="Genomic_DNA"/>
</dbReference>
<feature type="compositionally biased region" description="Basic and acidic residues" evidence="1">
    <location>
        <begin position="1"/>
        <end position="12"/>
    </location>
</feature>
<feature type="compositionally biased region" description="Basic residues" evidence="1">
    <location>
        <begin position="33"/>
        <end position="51"/>
    </location>
</feature>
<name>A0ABU6QG46_9FABA</name>
<organism evidence="2 3">
    <name type="scientific">Stylosanthes scabra</name>
    <dbReference type="NCBI Taxonomy" id="79078"/>
    <lineage>
        <taxon>Eukaryota</taxon>
        <taxon>Viridiplantae</taxon>
        <taxon>Streptophyta</taxon>
        <taxon>Embryophyta</taxon>
        <taxon>Tracheophyta</taxon>
        <taxon>Spermatophyta</taxon>
        <taxon>Magnoliopsida</taxon>
        <taxon>eudicotyledons</taxon>
        <taxon>Gunneridae</taxon>
        <taxon>Pentapetalae</taxon>
        <taxon>rosids</taxon>
        <taxon>fabids</taxon>
        <taxon>Fabales</taxon>
        <taxon>Fabaceae</taxon>
        <taxon>Papilionoideae</taxon>
        <taxon>50 kb inversion clade</taxon>
        <taxon>dalbergioids sensu lato</taxon>
        <taxon>Dalbergieae</taxon>
        <taxon>Pterocarpus clade</taxon>
        <taxon>Stylosanthes</taxon>
    </lineage>
</organism>
<protein>
    <submittedName>
        <fullName evidence="2">Uncharacterized protein</fullName>
    </submittedName>
</protein>
<evidence type="ECO:0000313" key="2">
    <source>
        <dbReference type="EMBL" id="MED6110843.1"/>
    </source>
</evidence>
<feature type="region of interest" description="Disordered" evidence="1">
    <location>
        <begin position="1"/>
        <end position="56"/>
    </location>
</feature>